<evidence type="ECO:0000259" key="3">
    <source>
        <dbReference type="Pfam" id="PF26271"/>
    </source>
</evidence>
<protein>
    <submittedName>
        <fullName evidence="5">Uncharacterized protein</fullName>
    </submittedName>
</protein>
<organism evidence="5 6">
    <name type="scientific">Natronococcus pandeyae</name>
    <dbReference type="NCBI Taxonomy" id="2055836"/>
    <lineage>
        <taxon>Archaea</taxon>
        <taxon>Methanobacteriati</taxon>
        <taxon>Methanobacteriota</taxon>
        <taxon>Stenosarchaea group</taxon>
        <taxon>Halobacteria</taxon>
        <taxon>Halobacteriales</taxon>
        <taxon>Natrialbaceae</taxon>
        <taxon>Natronococcus</taxon>
    </lineage>
</organism>
<accession>A0A8J8PZ70</accession>
<dbReference type="OrthoDB" id="238089at2157"/>
<feature type="domain" description="DUF8073" evidence="2">
    <location>
        <begin position="258"/>
        <end position="322"/>
    </location>
</feature>
<gene>
    <name evidence="5" type="ORF">CV102_23105</name>
</gene>
<dbReference type="AlphaFoldDB" id="A0A8J8PZ70"/>
<keyword evidence="6" id="KW-1185">Reference proteome</keyword>
<feature type="region of interest" description="Disordered" evidence="1">
    <location>
        <begin position="113"/>
        <end position="159"/>
    </location>
</feature>
<feature type="domain" description="DUF8073" evidence="3">
    <location>
        <begin position="153"/>
        <end position="193"/>
    </location>
</feature>
<dbReference type="EMBL" id="PHNJ01000019">
    <property type="protein sequence ID" value="TYL36347.1"/>
    <property type="molecule type" value="Genomic_DNA"/>
</dbReference>
<dbReference type="Pfam" id="PF26272">
    <property type="entry name" value="DUF8073_N"/>
    <property type="match status" value="1"/>
</dbReference>
<comment type="caution">
    <text evidence="5">The sequence shown here is derived from an EMBL/GenBank/DDBJ whole genome shotgun (WGS) entry which is preliminary data.</text>
</comment>
<feature type="compositionally biased region" description="Basic and acidic residues" evidence="1">
    <location>
        <begin position="143"/>
        <end position="157"/>
    </location>
</feature>
<proteinExistence type="predicted"/>
<dbReference type="Pfam" id="PF26270">
    <property type="entry name" value="DUF8073_C"/>
    <property type="match status" value="1"/>
</dbReference>
<evidence type="ECO:0000256" key="1">
    <source>
        <dbReference type="SAM" id="MobiDB-lite"/>
    </source>
</evidence>
<feature type="region of interest" description="Disordered" evidence="1">
    <location>
        <begin position="195"/>
        <end position="249"/>
    </location>
</feature>
<dbReference type="InterPro" id="IPR058809">
    <property type="entry name" value="DUF8073_M"/>
</dbReference>
<dbReference type="InterPro" id="IPR058811">
    <property type="entry name" value="DUF8073_N"/>
</dbReference>
<dbReference type="InterPro" id="IPR058810">
    <property type="entry name" value="DUF8073_C"/>
</dbReference>
<dbReference type="Pfam" id="PF26271">
    <property type="entry name" value="DUF8073_M"/>
    <property type="match status" value="1"/>
</dbReference>
<dbReference type="Proteomes" id="UP000766904">
    <property type="component" value="Unassembled WGS sequence"/>
</dbReference>
<sequence length="326" mass="35641">MDVGSTLQKLGLFLEEFDEEVGTVTNVEFVDRFDSETGPTAEIELAIPAFSSRRRGVLGPDNVTVDSDGRLRVTLESAPLVPTTDPDFEIETTSVTIEDETITVVLSVSVATEENSTDGAEFGTAEQSPDPPTGSDDTDDTPAVDREREVPPFRDPELLTEVYESCDTFTEMREVIEMDVTAETVRRYMIDYGIHEPNSHADGVEDGDSSGRPEAGSDSDPSSRSGSDARPADSSEREQSSPVVLTDGIGLPEDVTAEALVETVSRSNTIYEVKQDLGLDRDETLELLRQLDLVDLVVGRVANESERRIGREEIVERLRQASVAQH</sequence>
<name>A0A8J8PZ70_9EURY</name>
<evidence type="ECO:0000259" key="2">
    <source>
        <dbReference type="Pfam" id="PF26270"/>
    </source>
</evidence>
<feature type="compositionally biased region" description="Basic and acidic residues" evidence="1">
    <location>
        <begin position="230"/>
        <end position="239"/>
    </location>
</feature>
<evidence type="ECO:0000313" key="6">
    <source>
        <dbReference type="Proteomes" id="UP000766904"/>
    </source>
</evidence>
<evidence type="ECO:0000259" key="4">
    <source>
        <dbReference type="Pfam" id="PF26272"/>
    </source>
</evidence>
<reference evidence="5" key="1">
    <citation type="submission" date="2017-11" db="EMBL/GenBank/DDBJ databases">
        <authorList>
            <person name="Kajale S.C."/>
            <person name="Sharma A."/>
        </authorList>
    </citation>
    <scope>NUCLEOTIDE SEQUENCE</scope>
    <source>
        <strain evidence="5">LS1_42</strain>
    </source>
</reference>
<feature type="compositionally biased region" description="Low complexity" evidence="1">
    <location>
        <begin position="216"/>
        <end position="229"/>
    </location>
</feature>
<feature type="domain" description="DUF8073" evidence="4">
    <location>
        <begin position="4"/>
        <end position="110"/>
    </location>
</feature>
<evidence type="ECO:0000313" key="5">
    <source>
        <dbReference type="EMBL" id="TYL36347.1"/>
    </source>
</evidence>
<dbReference type="RefSeq" id="WP_148860346.1">
    <property type="nucleotide sequence ID" value="NZ_PHNJ01000019.1"/>
</dbReference>